<name>A0ABR3G7I1_9PEZI</name>
<sequence length="199" mass="21478">MRLLLSSFATAALALAASAAPAAPEATTDLPARFAMYLVTAEARANGLRIKYANSGAPGLADLITGINAQWPGVDGVFLGGRGRIALDRTVHTRPNSNSPTDPEPWGDWNVMFINGVSRITVNSEETQALFESWGVGFHPTVGKWVQDSKGMLRIIDDDGVLQANGLRLCGLDRSAYSFWWDDIPYLNCAVAEFKIVPL</sequence>
<evidence type="ECO:0000313" key="3">
    <source>
        <dbReference type="Proteomes" id="UP001447188"/>
    </source>
</evidence>
<evidence type="ECO:0000256" key="1">
    <source>
        <dbReference type="SAM" id="SignalP"/>
    </source>
</evidence>
<keyword evidence="3" id="KW-1185">Reference proteome</keyword>
<reference evidence="2 3" key="1">
    <citation type="submission" date="2024-02" db="EMBL/GenBank/DDBJ databases">
        <title>Discinaceae phylogenomics.</title>
        <authorList>
            <person name="Dirks A.C."/>
            <person name="James T.Y."/>
        </authorList>
    </citation>
    <scope>NUCLEOTIDE SEQUENCE [LARGE SCALE GENOMIC DNA]</scope>
    <source>
        <strain evidence="2 3">ACD0624</strain>
    </source>
</reference>
<protein>
    <submittedName>
        <fullName evidence="2">Uncharacterized protein</fullName>
    </submittedName>
</protein>
<evidence type="ECO:0000313" key="2">
    <source>
        <dbReference type="EMBL" id="KAL0631919.1"/>
    </source>
</evidence>
<keyword evidence="1" id="KW-0732">Signal</keyword>
<comment type="caution">
    <text evidence="2">The sequence shown here is derived from an EMBL/GenBank/DDBJ whole genome shotgun (WGS) entry which is preliminary data.</text>
</comment>
<accession>A0ABR3G7I1</accession>
<proteinExistence type="predicted"/>
<gene>
    <name evidence="2" type="ORF">Q9L58_009204</name>
</gene>
<feature type="chain" id="PRO_5046734596" evidence="1">
    <location>
        <begin position="20"/>
        <end position="199"/>
    </location>
</feature>
<feature type="signal peptide" evidence="1">
    <location>
        <begin position="1"/>
        <end position="19"/>
    </location>
</feature>
<dbReference type="EMBL" id="JBBBZM010000200">
    <property type="protein sequence ID" value="KAL0631919.1"/>
    <property type="molecule type" value="Genomic_DNA"/>
</dbReference>
<organism evidence="2 3">
    <name type="scientific">Discina gigas</name>
    <dbReference type="NCBI Taxonomy" id="1032678"/>
    <lineage>
        <taxon>Eukaryota</taxon>
        <taxon>Fungi</taxon>
        <taxon>Dikarya</taxon>
        <taxon>Ascomycota</taxon>
        <taxon>Pezizomycotina</taxon>
        <taxon>Pezizomycetes</taxon>
        <taxon>Pezizales</taxon>
        <taxon>Discinaceae</taxon>
        <taxon>Discina</taxon>
    </lineage>
</organism>
<dbReference type="Proteomes" id="UP001447188">
    <property type="component" value="Unassembled WGS sequence"/>
</dbReference>